<organism evidence="8 9">
    <name type="scientific">Portibacter lacus</name>
    <dbReference type="NCBI Taxonomy" id="1099794"/>
    <lineage>
        <taxon>Bacteria</taxon>
        <taxon>Pseudomonadati</taxon>
        <taxon>Bacteroidota</taxon>
        <taxon>Saprospiria</taxon>
        <taxon>Saprospirales</taxon>
        <taxon>Haliscomenobacteraceae</taxon>
        <taxon>Portibacter</taxon>
    </lineage>
</organism>
<reference evidence="8" key="1">
    <citation type="journal article" date="2014" name="Int. J. Syst. Evol. Microbiol.">
        <title>Complete genome sequence of Corynebacterium casei LMG S-19264T (=DSM 44701T), isolated from a smear-ripened cheese.</title>
        <authorList>
            <consortium name="US DOE Joint Genome Institute (JGI-PGF)"/>
            <person name="Walter F."/>
            <person name="Albersmeier A."/>
            <person name="Kalinowski J."/>
            <person name="Ruckert C."/>
        </authorList>
    </citation>
    <scope>NUCLEOTIDE SEQUENCE</scope>
    <source>
        <strain evidence="8">NBRC 108769</strain>
    </source>
</reference>
<gene>
    <name evidence="8" type="ORF">GCM10007940_14130</name>
</gene>
<evidence type="ECO:0000256" key="3">
    <source>
        <dbReference type="ARBA" id="ARBA00022729"/>
    </source>
</evidence>
<evidence type="ECO:0000256" key="4">
    <source>
        <dbReference type="ARBA" id="ARBA00023136"/>
    </source>
</evidence>
<protein>
    <recommendedName>
        <fullName evidence="10">RagB/SusD family nutrient uptake outer membrane protein</fullName>
    </recommendedName>
</protein>
<dbReference type="Proteomes" id="UP001156666">
    <property type="component" value="Unassembled WGS sequence"/>
</dbReference>
<dbReference type="SUPFAM" id="SSF48452">
    <property type="entry name" value="TPR-like"/>
    <property type="match status" value="1"/>
</dbReference>
<dbReference type="GO" id="GO:0009279">
    <property type="term" value="C:cell outer membrane"/>
    <property type="evidence" value="ECO:0007669"/>
    <property type="project" value="UniProtKB-SubCell"/>
</dbReference>
<evidence type="ECO:0000256" key="2">
    <source>
        <dbReference type="ARBA" id="ARBA00006275"/>
    </source>
</evidence>
<evidence type="ECO:0000259" key="6">
    <source>
        <dbReference type="Pfam" id="PF07980"/>
    </source>
</evidence>
<dbReference type="PROSITE" id="PS51257">
    <property type="entry name" value="PROKAR_LIPOPROTEIN"/>
    <property type="match status" value="1"/>
</dbReference>
<evidence type="ECO:0000313" key="9">
    <source>
        <dbReference type="Proteomes" id="UP001156666"/>
    </source>
</evidence>
<evidence type="ECO:0008006" key="10">
    <source>
        <dbReference type="Google" id="ProtNLM"/>
    </source>
</evidence>
<evidence type="ECO:0000313" key="8">
    <source>
        <dbReference type="EMBL" id="GLR16798.1"/>
    </source>
</evidence>
<comment type="similarity">
    <text evidence="2">Belongs to the SusD family.</text>
</comment>
<dbReference type="InterPro" id="IPR012944">
    <property type="entry name" value="SusD_RagB_dom"/>
</dbReference>
<name>A0AA37WDD7_9BACT</name>
<keyword evidence="5" id="KW-0998">Cell outer membrane</keyword>
<keyword evidence="3" id="KW-0732">Signal</keyword>
<evidence type="ECO:0000259" key="7">
    <source>
        <dbReference type="Pfam" id="PF14322"/>
    </source>
</evidence>
<dbReference type="InterPro" id="IPR011990">
    <property type="entry name" value="TPR-like_helical_dom_sf"/>
</dbReference>
<dbReference type="AlphaFoldDB" id="A0AA37WDD7"/>
<dbReference type="EMBL" id="BSOH01000007">
    <property type="protein sequence ID" value="GLR16798.1"/>
    <property type="molecule type" value="Genomic_DNA"/>
</dbReference>
<comment type="subcellular location">
    <subcellularLocation>
        <location evidence="1">Cell outer membrane</location>
    </subcellularLocation>
</comment>
<dbReference type="Pfam" id="PF07980">
    <property type="entry name" value="SusD_RagB"/>
    <property type="match status" value="1"/>
</dbReference>
<sequence>MMLNFKYILSFIIVGSFISLQSCTDLSVNPTDSIVKEGGSAGFIPGDPDELLNSSYKDFAAFTDQNNMYALGTHTSDEMIPPTRGVDWGDNGVWRTLHAHNWDATHTSVLGAWNSLHGNAYKTNEIIASGPDAQQEAEAKFLRAFFTYHAMDFFGQVPFREVTEGPDVDPKVLTRSEAYDFIKSDLESAIANLPSTGPSATNSRASKASAYFLLAKLHLNAGVYKAADPAGPYTFDVADMNKVIEYVDLIKAEGYDLDSDYFNIFTANPSPEIILTSAEGSAQNRWMMTLHYSQNPSGWNGFTTLADFYSKFEDGDSRKSQDPKLDGSEFGGIGKGFLAGQQYDNDGNILIDTRSQAPLIFTPDVPLAGAATEKGIRAIKYHPADAGEYIFMRYGSAHLMKAEAIYRGGTSDKSALDMINELRTIRGANTISSIDDNSLLDELGRETYWEGYRRTDQIRFGTFTNEWSFKTVTDANRVLFPIPSTALASNPNLEQNAGY</sequence>
<evidence type="ECO:0000256" key="5">
    <source>
        <dbReference type="ARBA" id="ARBA00023237"/>
    </source>
</evidence>
<dbReference type="Gene3D" id="1.25.40.390">
    <property type="match status" value="1"/>
</dbReference>
<accession>A0AA37WDD7</accession>
<dbReference type="Pfam" id="PF14322">
    <property type="entry name" value="SusD-like_3"/>
    <property type="match status" value="1"/>
</dbReference>
<keyword evidence="9" id="KW-1185">Reference proteome</keyword>
<feature type="domain" description="RagB/SusD" evidence="6">
    <location>
        <begin position="308"/>
        <end position="467"/>
    </location>
</feature>
<dbReference type="RefSeq" id="WP_235291017.1">
    <property type="nucleotide sequence ID" value="NZ_BSOH01000007.1"/>
</dbReference>
<proteinExistence type="inferred from homology"/>
<keyword evidence="4" id="KW-0472">Membrane</keyword>
<comment type="caution">
    <text evidence="8">The sequence shown here is derived from an EMBL/GenBank/DDBJ whole genome shotgun (WGS) entry which is preliminary data.</text>
</comment>
<feature type="domain" description="SusD-like N-terminal" evidence="7">
    <location>
        <begin position="133"/>
        <end position="219"/>
    </location>
</feature>
<dbReference type="InterPro" id="IPR033985">
    <property type="entry name" value="SusD-like_N"/>
</dbReference>
<reference evidence="8" key="2">
    <citation type="submission" date="2023-01" db="EMBL/GenBank/DDBJ databases">
        <title>Draft genome sequence of Portibacter lacus strain NBRC 108769.</title>
        <authorList>
            <person name="Sun Q."/>
            <person name="Mori K."/>
        </authorList>
    </citation>
    <scope>NUCLEOTIDE SEQUENCE</scope>
    <source>
        <strain evidence="8">NBRC 108769</strain>
    </source>
</reference>
<evidence type="ECO:0000256" key="1">
    <source>
        <dbReference type="ARBA" id="ARBA00004442"/>
    </source>
</evidence>